<evidence type="ECO:0000259" key="5">
    <source>
        <dbReference type="SMART" id="SM00382"/>
    </source>
</evidence>
<dbReference type="Gene3D" id="3.40.50.300">
    <property type="entry name" value="P-loop containing nucleotide triphosphate hydrolases"/>
    <property type="match status" value="2"/>
</dbReference>
<proteinExistence type="predicted"/>
<keyword evidence="3" id="KW-0175">Coiled coil</keyword>
<dbReference type="FunFam" id="3.40.50.300:FF:001025">
    <property type="entry name" value="ATPase family, AAA domain-containing 2B"/>
    <property type="match status" value="1"/>
</dbReference>
<evidence type="ECO:0000313" key="6">
    <source>
        <dbReference type="EMBL" id="KAL3801151.1"/>
    </source>
</evidence>
<sequence>MGPADAAPDDDEDSIVPPDARQCRLRRSHRRQRPNEDLVVSVRLRPASTNDGGGRTTRRAPLVPIVLLRLASTTAAAAHRLEDDPLLRACVRRLLVGRVVSRPWTGEGEVDDDDDDRGETIVLRVPRPGGRRVDDDDGGGGILEFVVIKVEAAIGKTGKVAKDLVVVPSTRIVFLPSSADDGDGVVATPAPPPISSLSSSSSSSGTVAPAPHELLVDCLRSILSLHSSPIEGEEEDGYDVDDRRRRFGRRRRRRRPTFPRSFLLSGPPGVGKTRSVRTAVNVANSWSKQHVRGGGDDREEVDACDALVSSSTVAAATLAAILDEMEGGALDPAGEHGDDDEKDAKRGEWERVLVAAATNRVDAIPDCLRRPGRLEREIVVRPPDADGRYALLKDMLHEVDDDGGDLEGGLRGVADACVGYVAADLSALVRRAAQLAVEGATGGVGGRGGSMRRPGMTARDLTSAMADVGASCLRDAAISAPPETSWDDVAGDAGGAKRALREAIEWPRTRRSAFEALGLSPPRGVLLHGPPGCGKTSLARAAAGAAGVAFLSLGPADVYSTSYVGDAEAAIRHAFDLARSAAPCVLFFDEIDAIVDGGGGDGDQRGHGMGRGSSVEARVLSTFLNEMDGVDGSAEDGVLVLGATNRPGALDAALLRPGRFDRVVYVPQPDVAGRKAILLMECERWRDALFAYYSHSDNESSETAADAGQLSPDCVGKYFNVDILASDEVSGLMTGAEIVGSCRESAVNVMRTIMMESPSEGDGTLSSKTTAESHLKSLMRTLEITLGDKMPILSSADVLHEYTTFERNNNHK</sequence>
<dbReference type="SUPFAM" id="SSF52540">
    <property type="entry name" value="P-loop containing nucleoside triphosphate hydrolases"/>
    <property type="match status" value="2"/>
</dbReference>
<evidence type="ECO:0000256" key="4">
    <source>
        <dbReference type="SAM" id="MobiDB-lite"/>
    </source>
</evidence>
<feature type="domain" description="AAA+ ATPase" evidence="5">
    <location>
        <begin position="258"/>
        <end position="384"/>
    </location>
</feature>
<gene>
    <name evidence="6" type="ORF">ACHAW5_011099</name>
</gene>
<evidence type="ECO:0000256" key="1">
    <source>
        <dbReference type="ARBA" id="ARBA00022741"/>
    </source>
</evidence>
<name>A0ABD3QMK0_9STRA</name>
<feature type="region of interest" description="Disordered" evidence="4">
    <location>
        <begin position="181"/>
        <end position="208"/>
    </location>
</feature>
<dbReference type="PANTHER" id="PTHR23077:SF117">
    <property type="entry name" value="AAA+ ATPASE DOMAIN-CONTAINING PROTEIN"/>
    <property type="match status" value="1"/>
</dbReference>
<feature type="region of interest" description="Disordered" evidence="4">
    <location>
        <begin position="1"/>
        <end position="37"/>
    </location>
</feature>
<comment type="caution">
    <text evidence="6">The sequence shown here is derived from an EMBL/GenBank/DDBJ whole genome shotgun (WGS) entry which is preliminary data.</text>
</comment>
<dbReference type="InterPro" id="IPR027417">
    <property type="entry name" value="P-loop_NTPase"/>
</dbReference>
<evidence type="ECO:0000256" key="2">
    <source>
        <dbReference type="ARBA" id="ARBA00022840"/>
    </source>
</evidence>
<dbReference type="AlphaFoldDB" id="A0ABD3QMK0"/>
<evidence type="ECO:0000256" key="3">
    <source>
        <dbReference type="ARBA" id="ARBA00023054"/>
    </source>
</evidence>
<feature type="compositionally biased region" description="Basic residues" evidence="4">
    <location>
        <begin position="23"/>
        <end position="32"/>
    </location>
</feature>
<feature type="domain" description="AAA+ ATPase" evidence="5">
    <location>
        <begin position="521"/>
        <end position="670"/>
    </location>
</feature>
<keyword evidence="7" id="KW-1185">Reference proteome</keyword>
<keyword evidence="2" id="KW-0067">ATP-binding</keyword>
<dbReference type="PANTHER" id="PTHR23077">
    <property type="entry name" value="AAA-FAMILY ATPASE"/>
    <property type="match status" value="1"/>
</dbReference>
<dbReference type="Pfam" id="PF00004">
    <property type="entry name" value="AAA"/>
    <property type="match status" value="1"/>
</dbReference>
<keyword evidence="1" id="KW-0547">Nucleotide-binding</keyword>
<dbReference type="Proteomes" id="UP001530315">
    <property type="component" value="Unassembled WGS sequence"/>
</dbReference>
<dbReference type="PROSITE" id="PS00674">
    <property type="entry name" value="AAA"/>
    <property type="match status" value="1"/>
</dbReference>
<dbReference type="InterPro" id="IPR050168">
    <property type="entry name" value="AAA_ATPase_domain"/>
</dbReference>
<feature type="compositionally biased region" description="Low complexity" evidence="4">
    <location>
        <begin position="195"/>
        <end position="204"/>
    </location>
</feature>
<organism evidence="6 7">
    <name type="scientific">Stephanodiscus triporus</name>
    <dbReference type="NCBI Taxonomy" id="2934178"/>
    <lineage>
        <taxon>Eukaryota</taxon>
        <taxon>Sar</taxon>
        <taxon>Stramenopiles</taxon>
        <taxon>Ochrophyta</taxon>
        <taxon>Bacillariophyta</taxon>
        <taxon>Coscinodiscophyceae</taxon>
        <taxon>Thalassiosirophycidae</taxon>
        <taxon>Stephanodiscales</taxon>
        <taxon>Stephanodiscaceae</taxon>
        <taxon>Stephanodiscus</taxon>
    </lineage>
</organism>
<protein>
    <recommendedName>
        <fullName evidence="5">AAA+ ATPase domain-containing protein</fullName>
    </recommendedName>
</protein>
<dbReference type="InterPro" id="IPR003960">
    <property type="entry name" value="ATPase_AAA_CS"/>
</dbReference>
<dbReference type="EMBL" id="JALLAZ020000199">
    <property type="protein sequence ID" value="KAL3801151.1"/>
    <property type="molecule type" value="Genomic_DNA"/>
</dbReference>
<dbReference type="GO" id="GO:0005524">
    <property type="term" value="F:ATP binding"/>
    <property type="evidence" value="ECO:0007669"/>
    <property type="project" value="UniProtKB-KW"/>
</dbReference>
<dbReference type="Gene3D" id="1.10.8.60">
    <property type="match status" value="1"/>
</dbReference>
<dbReference type="InterPro" id="IPR003593">
    <property type="entry name" value="AAA+_ATPase"/>
</dbReference>
<reference evidence="6 7" key="1">
    <citation type="submission" date="2024-10" db="EMBL/GenBank/DDBJ databases">
        <title>Updated reference genomes for cyclostephanoid diatoms.</title>
        <authorList>
            <person name="Roberts W.R."/>
            <person name="Alverson A.J."/>
        </authorList>
    </citation>
    <scope>NUCLEOTIDE SEQUENCE [LARGE SCALE GENOMIC DNA]</scope>
    <source>
        <strain evidence="6 7">AJA276-08</strain>
    </source>
</reference>
<dbReference type="InterPro" id="IPR003959">
    <property type="entry name" value="ATPase_AAA_core"/>
</dbReference>
<accession>A0ABD3QMK0</accession>
<evidence type="ECO:0000313" key="7">
    <source>
        <dbReference type="Proteomes" id="UP001530315"/>
    </source>
</evidence>
<dbReference type="SMART" id="SM00382">
    <property type="entry name" value="AAA"/>
    <property type="match status" value="2"/>
</dbReference>